<evidence type="ECO:0000313" key="1">
    <source>
        <dbReference type="EMBL" id="KHG29137.1"/>
    </source>
</evidence>
<protein>
    <submittedName>
        <fullName evidence="1">Hemicentin-1</fullName>
    </submittedName>
</protein>
<reference evidence="2" key="1">
    <citation type="submission" date="2014-09" db="EMBL/GenBank/DDBJ databases">
        <authorList>
            <person name="Mudge J."/>
            <person name="Ramaraj T."/>
            <person name="Lindquist I.E."/>
            <person name="Bharti A.K."/>
            <person name="Sundararajan A."/>
            <person name="Cameron C.T."/>
            <person name="Woodward J.E."/>
            <person name="May G.D."/>
            <person name="Brubaker C."/>
            <person name="Broadhvest J."/>
            <person name="Wilkins T.A."/>
        </authorList>
    </citation>
    <scope>NUCLEOTIDE SEQUENCE</scope>
    <source>
        <strain evidence="2">cv. AKA8401</strain>
    </source>
</reference>
<gene>
    <name evidence="1" type="ORF">F383_12671</name>
</gene>
<organism evidence="1 2">
    <name type="scientific">Gossypium arboreum</name>
    <name type="common">Tree cotton</name>
    <name type="synonym">Gossypium nanking</name>
    <dbReference type="NCBI Taxonomy" id="29729"/>
    <lineage>
        <taxon>Eukaryota</taxon>
        <taxon>Viridiplantae</taxon>
        <taxon>Streptophyta</taxon>
        <taxon>Embryophyta</taxon>
        <taxon>Tracheophyta</taxon>
        <taxon>Spermatophyta</taxon>
        <taxon>Magnoliopsida</taxon>
        <taxon>eudicotyledons</taxon>
        <taxon>Gunneridae</taxon>
        <taxon>Pentapetalae</taxon>
        <taxon>rosids</taxon>
        <taxon>malvids</taxon>
        <taxon>Malvales</taxon>
        <taxon>Malvaceae</taxon>
        <taxon>Malvoideae</taxon>
        <taxon>Gossypium</taxon>
    </lineage>
</organism>
<proteinExistence type="predicted"/>
<accession>A0A0B0PWB1</accession>
<keyword evidence="2" id="KW-1185">Reference proteome</keyword>
<dbReference type="EMBL" id="KN448138">
    <property type="protein sequence ID" value="KHG29137.1"/>
    <property type="molecule type" value="Genomic_DNA"/>
</dbReference>
<name>A0A0B0PWB1_GOSAR</name>
<sequence length="122" mass="14161">MKDIKAILSSGIIKDRHHTIEPYFGTLKKYILKYGMLTQIGVASWLFKWPIFVHNGTDTGVCFSRVRHTVTLHNRVSPGVPYELRSVYPPFLTWPRHTYVSTGRVRHTSWHTGVWLAVWPSQ</sequence>
<dbReference type="AlphaFoldDB" id="A0A0B0PWB1"/>
<evidence type="ECO:0000313" key="2">
    <source>
        <dbReference type="Proteomes" id="UP000032142"/>
    </source>
</evidence>
<dbReference type="Proteomes" id="UP000032142">
    <property type="component" value="Unassembled WGS sequence"/>
</dbReference>